<keyword evidence="4" id="KW-0067">ATP-binding</keyword>
<dbReference type="GO" id="GO:0016887">
    <property type="term" value="F:ATP hydrolysis activity"/>
    <property type="evidence" value="ECO:0007669"/>
    <property type="project" value="InterPro"/>
</dbReference>
<dbReference type="PANTHER" id="PTHR43776">
    <property type="entry name" value="TRANSPORT ATP-BINDING PROTEIN"/>
    <property type="match status" value="1"/>
</dbReference>
<evidence type="ECO:0000256" key="2">
    <source>
        <dbReference type="ARBA" id="ARBA00022448"/>
    </source>
</evidence>
<dbReference type="SMART" id="SM00382">
    <property type="entry name" value="AAA"/>
    <property type="match status" value="1"/>
</dbReference>
<gene>
    <name evidence="6" type="ORF">GCM10010979_10310</name>
</gene>
<dbReference type="PANTHER" id="PTHR43776:SF7">
    <property type="entry name" value="D,D-DIPEPTIDE TRANSPORT ATP-BINDING PROTEIN DDPF-RELATED"/>
    <property type="match status" value="1"/>
</dbReference>
<name>A0A916WHJ5_9MICO</name>
<comment type="similarity">
    <text evidence="1">Belongs to the ABC transporter superfamily.</text>
</comment>
<dbReference type="Pfam" id="PF00005">
    <property type="entry name" value="ABC_tran"/>
    <property type="match status" value="1"/>
</dbReference>
<comment type="caution">
    <text evidence="6">The sequence shown here is derived from an EMBL/GenBank/DDBJ whole genome shotgun (WGS) entry which is preliminary data.</text>
</comment>
<dbReference type="AlphaFoldDB" id="A0A916WHJ5"/>
<sequence length="282" mass="29957">MTKSAVPVPPAIFASDLSMRYPSRRPASEDLVVNGVSLTLAQGEILAVVGETGSGKSTLAAAVAGAAETGEPRSPIIHGGALRVLGYSMKGISDRKRDLLTLRVGYLAQDAGSRLSARLTVAENVAAPIYARDRRFNQRDAGEAVATMVDSVRLPLGILGRYPHELSRGQAQRVAMAQALILEPALFVADDPTSGIDPTVRGAILDVIRELQAERQFSALVVTTDPGEVRRVTDQVLVMHRGTVVGKGQIDHVLDTARHPYVEGLAKARDLGIIATTRNLSA</sequence>
<dbReference type="InterPro" id="IPR003593">
    <property type="entry name" value="AAA+_ATPase"/>
</dbReference>
<keyword evidence="3" id="KW-0547">Nucleotide-binding</keyword>
<evidence type="ECO:0000256" key="3">
    <source>
        <dbReference type="ARBA" id="ARBA00022741"/>
    </source>
</evidence>
<reference evidence="6" key="2">
    <citation type="submission" date="2020-09" db="EMBL/GenBank/DDBJ databases">
        <authorList>
            <person name="Sun Q."/>
            <person name="Zhou Y."/>
        </authorList>
    </citation>
    <scope>NUCLEOTIDE SEQUENCE</scope>
    <source>
        <strain evidence="6">CGMCC 1.12813</strain>
    </source>
</reference>
<dbReference type="PROSITE" id="PS50893">
    <property type="entry name" value="ABC_TRANSPORTER_2"/>
    <property type="match status" value="1"/>
</dbReference>
<evidence type="ECO:0000256" key="1">
    <source>
        <dbReference type="ARBA" id="ARBA00005417"/>
    </source>
</evidence>
<dbReference type="Gene3D" id="3.40.50.300">
    <property type="entry name" value="P-loop containing nucleotide triphosphate hydrolases"/>
    <property type="match status" value="1"/>
</dbReference>
<organism evidence="6 7">
    <name type="scientific">Conyzicola nivalis</name>
    <dbReference type="NCBI Taxonomy" id="1477021"/>
    <lineage>
        <taxon>Bacteria</taxon>
        <taxon>Bacillati</taxon>
        <taxon>Actinomycetota</taxon>
        <taxon>Actinomycetes</taxon>
        <taxon>Micrococcales</taxon>
        <taxon>Microbacteriaceae</taxon>
        <taxon>Conyzicola</taxon>
    </lineage>
</organism>
<accession>A0A916WHJ5</accession>
<proteinExistence type="inferred from homology"/>
<evidence type="ECO:0000259" key="5">
    <source>
        <dbReference type="PROSITE" id="PS50893"/>
    </source>
</evidence>
<dbReference type="InterPro" id="IPR003439">
    <property type="entry name" value="ABC_transporter-like_ATP-bd"/>
</dbReference>
<dbReference type="GO" id="GO:0005524">
    <property type="term" value="F:ATP binding"/>
    <property type="evidence" value="ECO:0007669"/>
    <property type="project" value="UniProtKB-KW"/>
</dbReference>
<reference evidence="6" key="1">
    <citation type="journal article" date="2014" name="Int. J. Syst. Evol. Microbiol.">
        <title>Complete genome sequence of Corynebacterium casei LMG S-19264T (=DSM 44701T), isolated from a smear-ripened cheese.</title>
        <authorList>
            <consortium name="US DOE Joint Genome Institute (JGI-PGF)"/>
            <person name="Walter F."/>
            <person name="Albersmeier A."/>
            <person name="Kalinowski J."/>
            <person name="Ruckert C."/>
        </authorList>
    </citation>
    <scope>NUCLEOTIDE SEQUENCE</scope>
    <source>
        <strain evidence="6">CGMCC 1.12813</strain>
    </source>
</reference>
<dbReference type="InterPro" id="IPR050319">
    <property type="entry name" value="ABC_transp_ATP-bind"/>
</dbReference>
<dbReference type="RefSeq" id="WP_308419466.1">
    <property type="nucleotide sequence ID" value="NZ_BMGB01000001.1"/>
</dbReference>
<dbReference type="GO" id="GO:0055085">
    <property type="term" value="P:transmembrane transport"/>
    <property type="evidence" value="ECO:0007669"/>
    <property type="project" value="UniProtKB-ARBA"/>
</dbReference>
<feature type="domain" description="ABC transporter" evidence="5">
    <location>
        <begin position="12"/>
        <end position="266"/>
    </location>
</feature>
<dbReference type="Proteomes" id="UP000606922">
    <property type="component" value="Unassembled WGS sequence"/>
</dbReference>
<evidence type="ECO:0000313" key="6">
    <source>
        <dbReference type="EMBL" id="GGA97767.1"/>
    </source>
</evidence>
<evidence type="ECO:0000313" key="7">
    <source>
        <dbReference type="Proteomes" id="UP000606922"/>
    </source>
</evidence>
<dbReference type="EMBL" id="BMGB01000001">
    <property type="protein sequence ID" value="GGA97767.1"/>
    <property type="molecule type" value="Genomic_DNA"/>
</dbReference>
<evidence type="ECO:0000256" key="4">
    <source>
        <dbReference type="ARBA" id="ARBA00022840"/>
    </source>
</evidence>
<keyword evidence="2" id="KW-0813">Transport</keyword>
<dbReference type="InterPro" id="IPR027417">
    <property type="entry name" value="P-loop_NTPase"/>
</dbReference>
<protein>
    <recommendedName>
        <fullName evidence="5">ABC transporter domain-containing protein</fullName>
    </recommendedName>
</protein>
<keyword evidence="7" id="KW-1185">Reference proteome</keyword>
<dbReference type="SUPFAM" id="SSF52540">
    <property type="entry name" value="P-loop containing nucleoside triphosphate hydrolases"/>
    <property type="match status" value="1"/>
</dbReference>